<dbReference type="CDD" id="cd07067">
    <property type="entry name" value="HP_PGM_like"/>
    <property type="match status" value="1"/>
</dbReference>
<proteinExistence type="predicted"/>
<dbReference type="OMA" id="RCIMLAV"/>
<dbReference type="GO" id="GO:0006003">
    <property type="term" value="P:fructose 2,6-bisphosphate metabolic process"/>
    <property type="evidence" value="ECO:0007669"/>
    <property type="project" value="InterPro"/>
</dbReference>
<sequence>MAASAWRRKSIEALIGYAPHNGTNSKLVIVMVGLPATGKSYVAKKLARYLNWLQHKTQVFNVGDRRREAAGSSSSSPEAAPHSLSTSDATFFDPTSPACVSLRDQLAINTLDELLNWLFDAGGNIGILDATNSTPTRRQLVLRHIQQRCGGSGGLRVLFLESRCSDGAIREANIRLKLSGPDYAGKDPDASLADFRRRIVHYEKAYEPLGAAEEVRGLAFVQMTDAGRKMNTHLIRGYILSQIVEYLLNFNLARRQIWLSCNGESLDDREGRIGRHSDLSDRGRQYASALAAFVEAQRRSWRAEPVSGHNPDSSQFSVWTSTWPQAVQTGTFFPSETYDQTNTKMLDDLNAGSMGGLTFEEIAEKHPDEYTARRRDKLHYRWPGLGGEGYVDLIVRLRPLIVELERTTDCLVLITHRAVVRILVSYFLGIERDGLGEVRMPKEALYCFDIEPYGISFRLFVYNPELDTFNQIPDSELPPYLTARIPPYAARRGGS</sequence>
<dbReference type="AlphaFoldDB" id="A0A1S7UMR5"/>
<dbReference type="Pfam" id="PF01591">
    <property type="entry name" value="6PF2K"/>
    <property type="match status" value="1"/>
</dbReference>
<dbReference type="OrthoDB" id="267323at2759"/>
<dbReference type="PIRSF" id="PIRSF000709">
    <property type="entry name" value="6PFK_2-Ptase"/>
    <property type="match status" value="1"/>
</dbReference>
<feature type="compositionally biased region" description="Low complexity" evidence="3">
    <location>
        <begin position="70"/>
        <end position="85"/>
    </location>
</feature>
<dbReference type="Proteomes" id="UP000054516">
    <property type="component" value="Unassembled WGS sequence"/>
</dbReference>
<name>A0A1S7UMR5_ROSNE</name>
<evidence type="ECO:0000259" key="4">
    <source>
        <dbReference type="Pfam" id="PF01591"/>
    </source>
</evidence>
<dbReference type="Gene3D" id="3.40.50.300">
    <property type="entry name" value="P-loop containing nucleotide triphosphate hydrolases"/>
    <property type="match status" value="1"/>
</dbReference>
<dbReference type="GO" id="GO:0003873">
    <property type="term" value="F:6-phosphofructo-2-kinase activity"/>
    <property type="evidence" value="ECO:0007669"/>
    <property type="project" value="InterPro"/>
</dbReference>
<dbReference type="InterPro" id="IPR027417">
    <property type="entry name" value="P-loop_NTPase"/>
</dbReference>
<dbReference type="STRING" id="77044.A0A1S7UMR5"/>
<keyword evidence="5" id="KW-0808">Transferase</keyword>
<dbReference type="EMBL" id="DF977456">
    <property type="protein sequence ID" value="GAP84647.1"/>
    <property type="molecule type" value="Genomic_DNA"/>
</dbReference>
<evidence type="ECO:0000256" key="1">
    <source>
        <dbReference type="ARBA" id="ARBA00022741"/>
    </source>
</evidence>
<dbReference type="SUPFAM" id="SSF53254">
    <property type="entry name" value="Phosphoglycerate mutase-like"/>
    <property type="match status" value="1"/>
</dbReference>
<dbReference type="GO" id="GO:0005829">
    <property type="term" value="C:cytosol"/>
    <property type="evidence" value="ECO:0007669"/>
    <property type="project" value="TreeGrafter"/>
</dbReference>
<dbReference type="InterPro" id="IPR013078">
    <property type="entry name" value="His_Pase_superF_clade-1"/>
</dbReference>
<dbReference type="PRINTS" id="PR00991">
    <property type="entry name" value="6PFRUCTKNASE"/>
</dbReference>
<dbReference type="SMART" id="SM00855">
    <property type="entry name" value="PGAM"/>
    <property type="match status" value="1"/>
</dbReference>
<accession>A0A1S7UMR5</accession>
<gene>
    <name evidence="5" type="ORF">SAMD00023353_1101840</name>
</gene>
<dbReference type="PANTHER" id="PTHR10606:SF32">
    <property type="entry name" value="6-PHOSPHOFRUCTO-2-KINASE 1"/>
    <property type="match status" value="1"/>
</dbReference>
<dbReference type="InterPro" id="IPR003094">
    <property type="entry name" value="6Pfruct_kin"/>
</dbReference>
<feature type="domain" description="6-phosphofructo-2-kinase" evidence="4">
    <location>
        <begin position="21"/>
        <end position="252"/>
    </location>
</feature>
<keyword evidence="5" id="KW-0418">Kinase</keyword>
<dbReference type="FunFam" id="3.40.50.300:FF:000644">
    <property type="entry name" value="GpmB, Fructose-2,6-bisphosphatase"/>
    <property type="match status" value="1"/>
</dbReference>
<dbReference type="SUPFAM" id="SSF52540">
    <property type="entry name" value="P-loop containing nucleoside triphosphate hydrolases"/>
    <property type="match status" value="1"/>
</dbReference>
<evidence type="ECO:0000313" key="5">
    <source>
        <dbReference type="EMBL" id="GAP84647.1"/>
    </source>
</evidence>
<dbReference type="GO" id="GO:0006000">
    <property type="term" value="P:fructose metabolic process"/>
    <property type="evidence" value="ECO:0007669"/>
    <property type="project" value="InterPro"/>
</dbReference>
<keyword evidence="1" id="KW-0547">Nucleotide-binding</keyword>
<dbReference type="Gene3D" id="3.40.50.1240">
    <property type="entry name" value="Phosphoglycerate mutase-like"/>
    <property type="match status" value="1"/>
</dbReference>
<dbReference type="InterPro" id="IPR013079">
    <property type="entry name" value="6Phosfructo_kin"/>
</dbReference>
<dbReference type="Pfam" id="PF00300">
    <property type="entry name" value="His_Phos_1"/>
    <property type="match status" value="1"/>
</dbReference>
<evidence type="ECO:0000313" key="6">
    <source>
        <dbReference type="Proteomes" id="UP000054516"/>
    </source>
</evidence>
<keyword evidence="6" id="KW-1185">Reference proteome</keyword>
<keyword evidence="2" id="KW-0067">ATP-binding</keyword>
<evidence type="ECO:0000256" key="2">
    <source>
        <dbReference type="ARBA" id="ARBA00022840"/>
    </source>
</evidence>
<reference evidence="5" key="1">
    <citation type="submission" date="2016-03" db="EMBL/GenBank/DDBJ databases">
        <title>Draft genome sequence of Rosellinia necatrix.</title>
        <authorList>
            <person name="Kanematsu S."/>
        </authorList>
    </citation>
    <scope>NUCLEOTIDE SEQUENCE [LARGE SCALE GENOMIC DNA]</scope>
    <source>
        <strain evidence="5">W97</strain>
    </source>
</reference>
<dbReference type="InterPro" id="IPR029033">
    <property type="entry name" value="His_PPase_superfam"/>
</dbReference>
<feature type="region of interest" description="Disordered" evidence="3">
    <location>
        <begin position="65"/>
        <end position="89"/>
    </location>
</feature>
<organism evidence="5">
    <name type="scientific">Rosellinia necatrix</name>
    <name type="common">White root-rot fungus</name>
    <dbReference type="NCBI Taxonomy" id="77044"/>
    <lineage>
        <taxon>Eukaryota</taxon>
        <taxon>Fungi</taxon>
        <taxon>Dikarya</taxon>
        <taxon>Ascomycota</taxon>
        <taxon>Pezizomycotina</taxon>
        <taxon>Sordariomycetes</taxon>
        <taxon>Xylariomycetidae</taxon>
        <taxon>Xylariales</taxon>
        <taxon>Xylariaceae</taxon>
        <taxon>Rosellinia</taxon>
    </lineage>
</organism>
<dbReference type="GO" id="GO:0005524">
    <property type="term" value="F:ATP binding"/>
    <property type="evidence" value="ECO:0007669"/>
    <property type="project" value="UniProtKB-KW"/>
</dbReference>
<protein>
    <submittedName>
        <fullName evidence="5">Putative bifunctional 6-phosphofructo-2-kinase fructose--bisphosphate 2-phosphatase</fullName>
    </submittedName>
</protein>
<evidence type="ECO:0000256" key="3">
    <source>
        <dbReference type="SAM" id="MobiDB-lite"/>
    </source>
</evidence>
<dbReference type="PANTHER" id="PTHR10606">
    <property type="entry name" value="6-PHOSPHOFRUCTO-2-KINASE/FRUCTOSE-2,6-BISPHOSPHATASE"/>
    <property type="match status" value="1"/>
</dbReference>